<dbReference type="InterPro" id="IPR003151">
    <property type="entry name" value="PIK-rel_kinase_FAT"/>
</dbReference>
<evidence type="ECO:0000259" key="13">
    <source>
        <dbReference type="PROSITE" id="PS51189"/>
    </source>
</evidence>
<dbReference type="GO" id="GO:0006281">
    <property type="term" value="P:DNA repair"/>
    <property type="evidence" value="ECO:0007669"/>
    <property type="project" value="UniProtKB-KW"/>
</dbReference>
<dbReference type="InterPro" id="IPR003152">
    <property type="entry name" value="FATC_dom"/>
</dbReference>
<comment type="caution">
    <text evidence="15">The sequence shown here is derived from an EMBL/GenBank/DDBJ whole genome shotgun (WGS) entry which is preliminary data.</text>
</comment>
<keyword evidence="6" id="KW-0547">Nucleotide-binding</keyword>
<keyword evidence="5" id="KW-0808">Transferase</keyword>
<dbReference type="Pfam" id="PF02260">
    <property type="entry name" value="FATC"/>
    <property type="match status" value="1"/>
</dbReference>
<dbReference type="InterPro" id="IPR036940">
    <property type="entry name" value="PI3/4_kinase_cat_sf"/>
</dbReference>
<evidence type="ECO:0000313" key="16">
    <source>
        <dbReference type="Proteomes" id="UP001461498"/>
    </source>
</evidence>
<evidence type="ECO:0000256" key="1">
    <source>
        <dbReference type="ARBA" id="ARBA00004123"/>
    </source>
</evidence>
<dbReference type="GO" id="GO:0005524">
    <property type="term" value="F:ATP binding"/>
    <property type="evidence" value="ECO:0007669"/>
    <property type="project" value="UniProtKB-KW"/>
</dbReference>
<dbReference type="InterPro" id="IPR050517">
    <property type="entry name" value="DDR_Repair_Kinase"/>
</dbReference>
<dbReference type="GO" id="GO:0005634">
    <property type="term" value="C:nucleus"/>
    <property type="evidence" value="ECO:0007669"/>
    <property type="project" value="UniProtKB-SubCell"/>
</dbReference>
<dbReference type="Pfam" id="PF02259">
    <property type="entry name" value="FAT"/>
    <property type="match status" value="1"/>
</dbReference>
<evidence type="ECO:0000256" key="7">
    <source>
        <dbReference type="ARBA" id="ARBA00022763"/>
    </source>
</evidence>
<dbReference type="SUPFAM" id="SSF56112">
    <property type="entry name" value="Protein kinase-like (PK-like)"/>
    <property type="match status" value="1"/>
</dbReference>
<keyword evidence="16" id="KW-1185">Reference proteome</keyword>
<dbReference type="CDD" id="cd00892">
    <property type="entry name" value="PIKKc_ATR"/>
    <property type="match status" value="1"/>
</dbReference>
<feature type="domain" description="PI3K/PI4K catalytic" evidence="12">
    <location>
        <begin position="1847"/>
        <end position="2155"/>
    </location>
</feature>
<dbReference type="Pfam" id="PF23593">
    <property type="entry name" value="HEAT_ATR"/>
    <property type="match status" value="1"/>
</dbReference>
<feature type="domain" description="FATC" evidence="14">
    <location>
        <begin position="2163"/>
        <end position="2195"/>
    </location>
</feature>
<dbReference type="PANTHER" id="PTHR11139:SF69">
    <property type="entry name" value="SERINE_THREONINE-PROTEIN KINASE ATR"/>
    <property type="match status" value="1"/>
</dbReference>
<dbReference type="GO" id="GO:0000077">
    <property type="term" value="P:DNA damage checkpoint signaling"/>
    <property type="evidence" value="ECO:0007669"/>
    <property type="project" value="TreeGrafter"/>
</dbReference>
<evidence type="ECO:0000256" key="4">
    <source>
        <dbReference type="ARBA" id="ARBA00022527"/>
    </source>
</evidence>
<evidence type="ECO:0000256" key="11">
    <source>
        <dbReference type="ARBA" id="ARBA00023242"/>
    </source>
</evidence>
<dbReference type="GO" id="GO:0005694">
    <property type="term" value="C:chromosome"/>
    <property type="evidence" value="ECO:0007669"/>
    <property type="project" value="TreeGrafter"/>
</dbReference>
<dbReference type="Gene3D" id="1.25.10.10">
    <property type="entry name" value="Leucine-rich Repeat Variant"/>
    <property type="match status" value="1"/>
</dbReference>
<evidence type="ECO:0000256" key="3">
    <source>
        <dbReference type="ARBA" id="ARBA00012513"/>
    </source>
</evidence>
<comment type="similarity">
    <text evidence="2">Belongs to the PI3/PI4-kinase family. ATM subfamily.</text>
</comment>
<evidence type="ECO:0000313" key="15">
    <source>
        <dbReference type="EMBL" id="KAK9504663.1"/>
    </source>
</evidence>
<keyword evidence="7" id="KW-0227">DNA damage</keyword>
<dbReference type="Gene3D" id="3.30.1010.10">
    <property type="entry name" value="Phosphatidylinositol 3-kinase Catalytic Subunit, Chain A, domain 4"/>
    <property type="match status" value="1"/>
</dbReference>
<dbReference type="PROSITE" id="PS50290">
    <property type="entry name" value="PI3_4_KINASE_3"/>
    <property type="match status" value="1"/>
</dbReference>
<evidence type="ECO:0000256" key="10">
    <source>
        <dbReference type="ARBA" id="ARBA00023204"/>
    </source>
</evidence>
<dbReference type="SUPFAM" id="SSF48371">
    <property type="entry name" value="ARM repeat"/>
    <property type="match status" value="1"/>
</dbReference>
<dbReference type="InterPro" id="IPR011989">
    <property type="entry name" value="ARM-like"/>
</dbReference>
<comment type="subcellular location">
    <subcellularLocation>
        <location evidence="1">Nucleus</location>
    </subcellularLocation>
</comment>
<keyword evidence="4" id="KW-0723">Serine/threonine-protein kinase</keyword>
<name>A0AAW1D6B2_9HEMI</name>
<keyword evidence="8" id="KW-0418">Kinase</keyword>
<evidence type="ECO:0000256" key="9">
    <source>
        <dbReference type="ARBA" id="ARBA00022840"/>
    </source>
</evidence>
<protein>
    <recommendedName>
        <fullName evidence="3">non-specific serine/threonine protein kinase</fullName>
        <ecNumber evidence="3">2.7.11.1</ecNumber>
    </recommendedName>
</protein>
<dbReference type="Pfam" id="PF25030">
    <property type="entry name" value="M-HEAT_ATR"/>
    <property type="match status" value="1"/>
</dbReference>
<proteinExistence type="inferred from homology"/>
<dbReference type="InterPro" id="IPR016024">
    <property type="entry name" value="ARM-type_fold"/>
</dbReference>
<evidence type="ECO:0000259" key="12">
    <source>
        <dbReference type="PROSITE" id="PS50290"/>
    </source>
</evidence>
<dbReference type="Proteomes" id="UP001461498">
    <property type="component" value="Unassembled WGS sequence"/>
</dbReference>
<sequence length="2195" mass="254792">MISYVDHRYIVMDMKNLVANSERIMLYYEVIEAYILNVIDTNLSSMRAKLELTTVETHKIFSLNKNLETVAEIWDIVLQFANSVDNLDRYKYKQEIIAFMHSVVITEARIDAILRMKFFQFKFVNDRRISVAKIRGWIEDLYDQSKHKEYYPFLVKFMLDFLHVHGTDAIPLMRSVFIRPWINGYEPYDLPTMERCFDGLFNIAVLKGNIESENFILNIIKFMEKIVKAEIRLKNKFIKLIPKFVVLRASHGKLDIINYLVNYIVLNVLNCTFHDHSIEQMLLCLISDSCYLQKMCHSWELRCITCDTSFAMDIRPVSLELAEYSQTICEVYRRNLLEKKLDTVLIVNKLKRYLNHSKYLRSEEFSLEIVNLITDYNINNVIRDEISSECLSLLLHDIDGKLHNNVGMKIISKIIDSMYENNLLKGEDRIYWIKHCVKTFIQFSQMRTLVFLIPSVKALIVFSLVFSVDEDVLKEILNIIVINHNLTLHQLLIEHEQEFSKFWVELIIQGLTTYDMETKETIMFISKVVGYSSVKFLQSRFTAYMICHMLVALNEQQIKFILENLADMLHLDVEELIVLHFHDIFTHLYFNEGDNNSCNLLLQLAKYELNTLVYYSHKKLMNKVLINVQNPLKVIRFITCMFQRDDCPSAIQTLHENISGALTFICGKLTTPGTPRQVTEMCLKAPSYLIKILGPQLISDVRVKLFSTLRTSLPPHYKTYPKLCLQAWMYFIYSDDLELLGPNLTTIFLELLQLFYKFPEDVSNVFYYLVVQNESLFKEYLPELYFVPDHSLNKMHKVWLVIQNSLNRNEAVTVKIHRIIKHVESDTIEARIYALNHLHIELKNNIGILHELVLKNEVLEPLFKDLVDCLMDNVNHNDPEVKAACGRCLGELGAIDPSRFERYLQKCASNSYKIDSDEFAVWSINHLLKALHESKDAAFVNIIAGCIQEILKIYLKESDSKTFLSKFPDNDRYILEPLVTSRYVFRAEVVKSISQEKLISPLIFQSPLRWAYIWGRELINLLPNDMAKNVLTIFLSTMKIDLKFSETMLPVIILQTLRCCPEKCTTLLEQGFKSVLRYELDQYRNVAPTKNWVRKKTLLLPANRHNVLGTEKSIQIVHDVIDFLYVISIDMEKNNQQNINDNKLKIINNSLVKVINSFLSNFPLSALSWKSYTQKDYFRSLFYLERHIANEDRQEINWVPLRNIYTKLNDMDALTGIIRSSKGKISTEATMLNDIVSGNLQDVVGVYARLAQKYSSTAYYRGLIQCYLNINQPYVAFQVSKSLLHEKTYINPSFFSEYIESLWAVGEMNEAGTILESMSTDMTRGWTWPIDKILTMDLVRRGYYEDARHKLNHVFMRLVEELSLVRNTTIGAYIQGYDIIVKLHIAKEMEKFVNIIELSGENNLSKTENQLTTFQQDLKTRLDLVRSCEGHVQDILGVREMMYKLASHIATKNNIENVDVHFKKSVGEIIVNLARLSRKCGNLQAAYTNLSIAEKYAVPNFFLEKAKYHQAKHETEYSLQVLVQGIYDFQQDSSLSDHSRKLLGKAKLLLARFNEENMNVDLKEGSQNYMDAASAFNLEKNYVHLAKYLYKMHQEDVVPDNTLAKREIQYKSAENFSRSLLFGCKYVYHSMSCLLNIWLDYGARFFKDCSSLSTSAEFQTLYSSRKATLEELNNLMVTNVNTLPAYLFMSSFSLILSRINHKCTSCYDILKSITVNIIREFPQQAMWMAISYYNSSDEGHRLKMKDILDKVKSYKNEQLNKFIKYFIKLTETLIGVSKKAVPANRRDVPLSAICNSLKHMNVLRDVEVMIPAQKFRTISLPNYKYCSKGLSSDHNPFPLPLVYFKDVKDEVQVLLSIQKPKKLDFIGSDGELYPMLCKHMDDLRFDTRIMEFNSVVNMCLGRYPSAQDRNLHIRTYSVVPLNPVCGIIEWLPNLVTFRAIVLAINKKLGISSMKMSELKEHVTEVGAPIDKKLKIFEEIMLPRHPPVLHKWFFENFPKADTWYLARKAFVQTLAVMSMIGYCVGLGDRHGENILIDTTTGEVVHVDFNCVFHKGDKFQYPETVPFRLTHNFIKAMGPTGVEGVFIRCCEIVSRVARANSDQLVSVLKPFLYYDIRNTSKVVTSTSHWAHVTEQDVNDQALRNIMAVEKKLLGCIRTKENTYTKIRSVEGQVRGLVMEASDNTNLCQMYYGWAPFM</sequence>
<evidence type="ECO:0000256" key="6">
    <source>
        <dbReference type="ARBA" id="ARBA00022741"/>
    </source>
</evidence>
<dbReference type="InterPro" id="IPR011009">
    <property type="entry name" value="Kinase-like_dom_sf"/>
</dbReference>
<reference evidence="15 16" key="1">
    <citation type="submission" date="2022-12" db="EMBL/GenBank/DDBJ databases">
        <title>Chromosome-level genome assembly of true bugs.</title>
        <authorList>
            <person name="Ma L."/>
            <person name="Li H."/>
        </authorList>
    </citation>
    <scope>NUCLEOTIDE SEQUENCE [LARGE SCALE GENOMIC DNA]</scope>
    <source>
        <strain evidence="15">Lab_2022b</strain>
    </source>
</reference>
<dbReference type="InterPro" id="IPR057564">
    <property type="entry name" value="HEAT_ATR"/>
</dbReference>
<dbReference type="GO" id="GO:0000723">
    <property type="term" value="P:telomere maintenance"/>
    <property type="evidence" value="ECO:0007669"/>
    <property type="project" value="TreeGrafter"/>
</dbReference>
<feature type="domain" description="FAT" evidence="13">
    <location>
        <begin position="1166"/>
        <end position="1735"/>
    </location>
</feature>
<dbReference type="InterPro" id="IPR014009">
    <property type="entry name" value="PIK_FAT"/>
</dbReference>
<evidence type="ECO:0000256" key="5">
    <source>
        <dbReference type="ARBA" id="ARBA00022679"/>
    </source>
</evidence>
<evidence type="ECO:0000259" key="14">
    <source>
        <dbReference type="PROSITE" id="PS51190"/>
    </source>
</evidence>
<keyword evidence="9" id="KW-0067">ATP-binding</keyword>
<evidence type="ECO:0000256" key="8">
    <source>
        <dbReference type="ARBA" id="ARBA00022777"/>
    </source>
</evidence>
<evidence type="ECO:0000256" key="2">
    <source>
        <dbReference type="ARBA" id="ARBA00010769"/>
    </source>
</evidence>
<dbReference type="PROSITE" id="PS51190">
    <property type="entry name" value="FATC"/>
    <property type="match status" value="1"/>
</dbReference>
<dbReference type="PANTHER" id="PTHR11139">
    <property type="entry name" value="ATAXIA TELANGIECTASIA MUTATED ATM -RELATED"/>
    <property type="match status" value="1"/>
</dbReference>
<dbReference type="Pfam" id="PF00454">
    <property type="entry name" value="PI3_PI4_kinase"/>
    <property type="match status" value="1"/>
</dbReference>
<organism evidence="15 16">
    <name type="scientific">Rhynocoris fuscipes</name>
    <dbReference type="NCBI Taxonomy" id="488301"/>
    <lineage>
        <taxon>Eukaryota</taxon>
        <taxon>Metazoa</taxon>
        <taxon>Ecdysozoa</taxon>
        <taxon>Arthropoda</taxon>
        <taxon>Hexapoda</taxon>
        <taxon>Insecta</taxon>
        <taxon>Pterygota</taxon>
        <taxon>Neoptera</taxon>
        <taxon>Paraneoptera</taxon>
        <taxon>Hemiptera</taxon>
        <taxon>Heteroptera</taxon>
        <taxon>Panheteroptera</taxon>
        <taxon>Cimicomorpha</taxon>
        <taxon>Reduviidae</taxon>
        <taxon>Harpactorinae</taxon>
        <taxon>Harpactorini</taxon>
        <taxon>Rhynocoris</taxon>
    </lineage>
</organism>
<gene>
    <name evidence="15" type="ORF">O3M35_010947</name>
</gene>
<dbReference type="InterPro" id="IPR000403">
    <property type="entry name" value="PI3/4_kinase_cat_dom"/>
</dbReference>
<dbReference type="GO" id="GO:0004674">
    <property type="term" value="F:protein serine/threonine kinase activity"/>
    <property type="evidence" value="ECO:0007669"/>
    <property type="project" value="UniProtKB-KW"/>
</dbReference>
<dbReference type="SMART" id="SM01343">
    <property type="entry name" value="FATC"/>
    <property type="match status" value="1"/>
</dbReference>
<dbReference type="SMART" id="SM00146">
    <property type="entry name" value="PI3Kc"/>
    <property type="match status" value="1"/>
</dbReference>
<dbReference type="EC" id="2.7.11.1" evidence="3"/>
<dbReference type="Gene3D" id="1.10.1070.11">
    <property type="entry name" value="Phosphatidylinositol 3-/4-kinase, catalytic domain"/>
    <property type="match status" value="1"/>
</dbReference>
<accession>A0AAW1D6B2</accession>
<keyword evidence="11" id="KW-0539">Nucleus</keyword>
<keyword evidence="10" id="KW-0234">DNA repair</keyword>
<dbReference type="InterPro" id="IPR056802">
    <property type="entry name" value="ATR-like_M-HEAT"/>
</dbReference>
<dbReference type="PROSITE" id="PS51189">
    <property type="entry name" value="FAT"/>
    <property type="match status" value="1"/>
</dbReference>
<dbReference type="EMBL" id="JAPXFL010000007">
    <property type="protein sequence ID" value="KAK9504663.1"/>
    <property type="molecule type" value="Genomic_DNA"/>
</dbReference>